<reference evidence="1 2" key="1">
    <citation type="submission" date="2019-07" db="EMBL/GenBank/DDBJ databases">
        <title>The pathways for chlorine oxyanion respiration interact through the shared metabolite chlorate.</title>
        <authorList>
            <person name="Barnum T.P."/>
            <person name="Cheng Y."/>
            <person name="Hill K.A."/>
            <person name="Lucas L.N."/>
            <person name="Carlson H.K."/>
            <person name="Coates J.D."/>
        </authorList>
    </citation>
    <scope>NUCLEOTIDE SEQUENCE [LARGE SCALE GENOMIC DNA]</scope>
    <source>
        <strain evidence="1 2">BK-1</strain>
    </source>
</reference>
<gene>
    <name evidence="1" type="ORF">FHP88_15225</name>
</gene>
<dbReference type="Proteomes" id="UP000316649">
    <property type="component" value="Unassembled WGS sequence"/>
</dbReference>
<organism evidence="1 2">
    <name type="scientific">Sedimenticola selenatireducens</name>
    <dbReference type="NCBI Taxonomy" id="191960"/>
    <lineage>
        <taxon>Bacteria</taxon>
        <taxon>Pseudomonadati</taxon>
        <taxon>Pseudomonadota</taxon>
        <taxon>Gammaproteobacteria</taxon>
        <taxon>Chromatiales</taxon>
        <taxon>Sedimenticolaceae</taxon>
        <taxon>Sedimenticola</taxon>
    </lineage>
</organism>
<evidence type="ECO:0000313" key="1">
    <source>
        <dbReference type="EMBL" id="TVO70995.1"/>
    </source>
</evidence>
<name>A0A557S0N8_9GAMM</name>
<dbReference type="RefSeq" id="WP_144360131.1">
    <property type="nucleotide sequence ID" value="NZ_VMNH01000023.1"/>
</dbReference>
<sequence>MEFFRQFESNINPVDLQELLTLERLPDLCASIDSLLEYHGESGQIYCLWGSFKVNREPIRHGVRFSLPGCPNALAWSITTEQALITIHCTINRTDHEPAFIESIDQFVDDWQAGLQQLLDGNN</sequence>
<evidence type="ECO:0000313" key="2">
    <source>
        <dbReference type="Proteomes" id="UP000316649"/>
    </source>
</evidence>
<proteinExistence type="predicted"/>
<dbReference type="OrthoDB" id="1443063at2"/>
<accession>A0A557S0N8</accession>
<keyword evidence="2" id="KW-1185">Reference proteome</keyword>
<dbReference type="AlphaFoldDB" id="A0A557S0N8"/>
<dbReference type="EMBL" id="VMNH01000023">
    <property type="protein sequence ID" value="TVO70995.1"/>
    <property type="molecule type" value="Genomic_DNA"/>
</dbReference>
<protein>
    <submittedName>
        <fullName evidence="1">Uncharacterized protein</fullName>
    </submittedName>
</protein>
<comment type="caution">
    <text evidence="1">The sequence shown here is derived from an EMBL/GenBank/DDBJ whole genome shotgun (WGS) entry which is preliminary data.</text>
</comment>